<evidence type="ECO:0000313" key="3">
    <source>
        <dbReference type="EMBL" id="AXG79666.1"/>
    </source>
</evidence>
<feature type="region of interest" description="Disordered" evidence="1">
    <location>
        <begin position="189"/>
        <end position="218"/>
    </location>
</feature>
<dbReference type="AlphaFoldDB" id="A0A345HSJ2"/>
<dbReference type="KEGG" id="spad:DVK44_20690"/>
<name>A0A345HSJ2_9ACTN</name>
<dbReference type="InterPro" id="IPR052163">
    <property type="entry name" value="DGC-Regulatory_Protein"/>
</dbReference>
<accession>A0A345HSJ2</accession>
<dbReference type="PANTHER" id="PTHR46663:SF2">
    <property type="entry name" value="GGDEF DOMAIN-CONTAINING PROTEIN"/>
    <property type="match status" value="1"/>
</dbReference>
<protein>
    <submittedName>
        <fullName evidence="3">GGDEF domain-containing protein</fullName>
    </submittedName>
</protein>
<evidence type="ECO:0000313" key="4">
    <source>
        <dbReference type="Proteomes" id="UP000253868"/>
    </source>
</evidence>
<reference evidence="4" key="1">
    <citation type="submission" date="2018-07" db="EMBL/GenBank/DDBJ databases">
        <authorList>
            <person name="Zhao J."/>
        </authorList>
    </citation>
    <scope>NUCLEOTIDE SEQUENCE [LARGE SCALE GENOMIC DNA]</scope>
    <source>
        <strain evidence="4">GSSD-12</strain>
    </source>
</reference>
<dbReference type="SMART" id="SM00267">
    <property type="entry name" value="GGDEF"/>
    <property type="match status" value="1"/>
</dbReference>
<proteinExistence type="predicted"/>
<dbReference type="RefSeq" id="WP_114660995.1">
    <property type="nucleotide sequence ID" value="NZ_CP031194.1"/>
</dbReference>
<gene>
    <name evidence="3" type="ORF">DVK44_20690</name>
</gene>
<evidence type="ECO:0000256" key="1">
    <source>
        <dbReference type="SAM" id="MobiDB-lite"/>
    </source>
</evidence>
<dbReference type="InterPro" id="IPR029787">
    <property type="entry name" value="Nucleotide_cyclase"/>
</dbReference>
<dbReference type="Proteomes" id="UP000253868">
    <property type="component" value="Chromosome"/>
</dbReference>
<feature type="compositionally biased region" description="Polar residues" evidence="1">
    <location>
        <begin position="189"/>
        <end position="198"/>
    </location>
</feature>
<dbReference type="Gene3D" id="3.30.70.270">
    <property type="match status" value="1"/>
</dbReference>
<keyword evidence="4" id="KW-1185">Reference proteome</keyword>
<dbReference type="Pfam" id="PF00990">
    <property type="entry name" value="GGDEF"/>
    <property type="match status" value="1"/>
</dbReference>
<sequence length="218" mass="23327">MSTVLSALAAAAPLAAGWSFHSLRLRRQVDAARRDPLTGLWTRDAFTERAARTLSRGRRGAVYLIDLDRFKEINDTHGHAAGDAVIRATGHRLTEWADIHAATVARLGGDEFAAVSTVHSSTELVWMLDGLTHSLEEPVRYEGHVLTVGASIGAVTHDPAVDGVDLSALLRLADEEMYRAKRTGTPWQIASDHTSGMGTVNGRRAGRTGTHGATGATS</sequence>
<feature type="compositionally biased region" description="Low complexity" evidence="1">
    <location>
        <begin position="207"/>
        <end position="218"/>
    </location>
</feature>
<dbReference type="PROSITE" id="PS50887">
    <property type="entry name" value="GGDEF"/>
    <property type="match status" value="1"/>
</dbReference>
<dbReference type="EMBL" id="CP031194">
    <property type="protein sequence ID" value="AXG79666.1"/>
    <property type="molecule type" value="Genomic_DNA"/>
</dbReference>
<organism evidence="3 4">
    <name type="scientific">Streptomyces paludis</name>
    <dbReference type="NCBI Taxonomy" id="2282738"/>
    <lineage>
        <taxon>Bacteria</taxon>
        <taxon>Bacillati</taxon>
        <taxon>Actinomycetota</taxon>
        <taxon>Actinomycetes</taxon>
        <taxon>Kitasatosporales</taxon>
        <taxon>Streptomycetaceae</taxon>
        <taxon>Streptomyces</taxon>
    </lineage>
</organism>
<dbReference type="SUPFAM" id="SSF55073">
    <property type="entry name" value="Nucleotide cyclase"/>
    <property type="match status" value="1"/>
</dbReference>
<feature type="domain" description="GGDEF" evidence="2">
    <location>
        <begin position="58"/>
        <end position="193"/>
    </location>
</feature>
<dbReference type="InterPro" id="IPR000160">
    <property type="entry name" value="GGDEF_dom"/>
</dbReference>
<dbReference type="InterPro" id="IPR043128">
    <property type="entry name" value="Rev_trsase/Diguanyl_cyclase"/>
</dbReference>
<dbReference type="OrthoDB" id="23692at2"/>
<dbReference type="CDD" id="cd01949">
    <property type="entry name" value="GGDEF"/>
    <property type="match status" value="1"/>
</dbReference>
<dbReference type="PANTHER" id="PTHR46663">
    <property type="entry name" value="DIGUANYLATE CYCLASE DGCT-RELATED"/>
    <property type="match status" value="1"/>
</dbReference>
<dbReference type="NCBIfam" id="TIGR00254">
    <property type="entry name" value="GGDEF"/>
    <property type="match status" value="1"/>
</dbReference>
<evidence type="ECO:0000259" key="2">
    <source>
        <dbReference type="PROSITE" id="PS50887"/>
    </source>
</evidence>